<dbReference type="HOGENOM" id="CLU_808008_0_0_2"/>
<dbReference type="SMART" id="SM00567">
    <property type="entry name" value="EZ_HEAT"/>
    <property type="match status" value="7"/>
</dbReference>
<dbReference type="Proteomes" id="UP000009007">
    <property type="component" value="Chromosome I"/>
</dbReference>
<accession>I7KXZ0</accession>
<evidence type="ECO:0000313" key="2">
    <source>
        <dbReference type="Proteomes" id="UP000009007"/>
    </source>
</evidence>
<protein>
    <submittedName>
        <fullName evidence="1">Heat repeat-containing PBS lyase</fullName>
    </submittedName>
</protein>
<dbReference type="Pfam" id="PF13646">
    <property type="entry name" value="HEAT_2"/>
    <property type="match status" value="3"/>
</dbReference>
<dbReference type="STRING" id="1201294.BN140_0502"/>
<proteinExistence type="predicted"/>
<dbReference type="GO" id="GO:0016491">
    <property type="term" value="F:oxidoreductase activity"/>
    <property type="evidence" value="ECO:0007669"/>
    <property type="project" value="TreeGrafter"/>
</dbReference>
<organism evidence="1 2">
    <name type="scientific">Methanoculleus bourgensis (strain ATCC 43281 / DSM 3045 / OCM 15 / MS2)</name>
    <name type="common">Methanogenium bourgense</name>
    <dbReference type="NCBI Taxonomy" id="1201294"/>
    <lineage>
        <taxon>Archaea</taxon>
        <taxon>Methanobacteriati</taxon>
        <taxon>Methanobacteriota</taxon>
        <taxon>Stenosarchaea group</taxon>
        <taxon>Methanomicrobia</taxon>
        <taxon>Methanomicrobiales</taxon>
        <taxon>Methanomicrobiaceae</taxon>
        <taxon>Methanoculleus</taxon>
    </lineage>
</organism>
<name>I7KXZ0_METBM</name>
<dbReference type="Gene3D" id="1.25.10.10">
    <property type="entry name" value="Leucine-rich Repeat Variant"/>
    <property type="match status" value="3"/>
</dbReference>
<dbReference type="PANTHER" id="PTHR12697">
    <property type="entry name" value="PBS LYASE HEAT-LIKE PROTEIN"/>
    <property type="match status" value="1"/>
</dbReference>
<dbReference type="InterPro" id="IPR016024">
    <property type="entry name" value="ARM-type_fold"/>
</dbReference>
<evidence type="ECO:0000313" key="1">
    <source>
        <dbReference type="EMBL" id="CCJ35425.1"/>
    </source>
</evidence>
<dbReference type="InterPro" id="IPR004155">
    <property type="entry name" value="PBS_lyase_HEAT"/>
</dbReference>
<dbReference type="BioCyc" id="MBOU1201294:BN140_RS02475-MONOMER"/>
<dbReference type="KEGG" id="mbg:BN140_0502"/>
<keyword evidence="1" id="KW-0456">Lyase</keyword>
<dbReference type="AlphaFoldDB" id="I7KXZ0"/>
<dbReference type="EMBL" id="HE964772">
    <property type="protein sequence ID" value="CCJ35425.1"/>
    <property type="molecule type" value="Genomic_DNA"/>
</dbReference>
<sequence>MEIVDAIASLSPVDHLTKVIISTPRYTPGPEANWLQREGNPAEERRFNIDLLRAEENIDGLIAALESEDGLTRQRAALALGDFGDAKAVAPLIRALGDPLTAVREAAADSLAMLGPPAVEPLVELIERPGASERYEEPGAAESAKTVTGPGDLSWEIATRRDLRRVYAAAILGEIGDPSAVEPLARALRDANNDVRCQASGALAKFGRGAVELLTTVLADPDPDVRVVAAGVLGDIGDASVVEPLIGALRDANDDVRGAAGGALIRARNAAVDPLIGATKDSDRNVRLYAAGALKYIGDPRAIDALQDLTRDEDADVRSVAEDAIAKIRVVRGGIAPEPSPPTSR</sequence>
<dbReference type="PATRIC" id="fig|1201294.9.peg.539"/>
<keyword evidence="2" id="KW-1185">Reference proteome</keyword>
<dbReference type="InterPro" id="IPR011989">
    <property type="entry name" value="ARM-like"/>
</dbReference>
<reference evidence="2" key="1">
    <citation type="journal article" date="2012" name="J. Bacteriol.">
        <title>Complete genome sequence of the hydrogenotrophic, methanogenic archaeon Methanoculleus bourgensis strain MS2T, isolated from a sewage sludge digester.</title>
        <authorList>
            <person name="Maus I."/>
            <person name="Wibberg D."/>
            <person name="Stantscheff R."/>
            <person name="Eikmeyer F.G."/>
            <person name="Seffner A."/>
            <person name="Boelter J."/>
            <person name="Szczepanowski R."/>
            <person name="Blom J."/>
            <person name="Jaenicke S."/>
            <person name="Konig H."/>
            <person name="Puhler A."/>
            <person name="Schluter A."/>
        </authorList>
    </citation>
    <scope>NUCLEOTIDE SEQUENCE [LARGE SCALE GENOMIC DNA]</scope>
    <source>
        <strain evidence="2">ATCC 43281 / DSM 3045 / OCM 15 / MS2</strain>
    </source>
</reference>
<dbReference type="SUPFAM" id="SSF48371">
    <property type="entry name" value="ARM repeat"/>
    <property type="match status" value="2"/>
</dbReference>
<dbReference type="PANTHER" id="PTHR12697:SF5">
    <property type="entry name" value="DEOXYHYPUSINE HYDROXYLASE"/>
    <property type="match status" value="1"/>
</dbReference>
<dbReference type="GO" id="GO:0016829">
    <property type="term" value="F:lyase activity"/>
    <property type="evidence" value="ECO:0007669"/>
    <property type="project" value="UniProtKB-KW"/>
</dbReference>
<gene>
    <name evidence="1" type="ordered locus">BN140_0502</name>
</gene>